<feature type="domain" description="ATP-grasp" evidence="16">
    <location>
        <begin position="113"/>
        <end position="309"/>
    </location>
</feature>
<dbReference type="OrthoDB" id="9800957at2"/>
<evidence type="ECO:0000256" key="12">
    <source>
        <dbReference type="ARBA" id="ARBA00022984"/>
    </source>
</evidence>
<evidence type="ECO:0000256" key="11">
    <source>
        <dbReference type="ARBA" id="ARBA00022960"/>
    </source>
</evidence>
<keyword evidence="8" id="KW-0436">Ligase</keyword>
<organism evidence="17 18">
    <name type="scientific">Skermanella aerolata</name>
    <dbReference type="NCBI Taxonomy" id="393310"/>
    <lineage>
        <taxon>Bacteria</taxon>
        <taxon>Pseudomonadati</taxon>
        <taxon>Pseudomonadota</taxon>
        <taxon>Alphaproteobacteria</taxon>
        <taxon>Rhodospirillales</taxon>
        <taxon>Azospirillaceae</taxon>
        <taxon>Skermanella</taxon>
    </lineage>
</organism>
<proteinExistence type="inferred from homology"/>
<dbReference type="GO" id="GO:0009252">
    <property type="term" value="P:peptidoglycan biosynthetic process"/>
    <property type="evidence" value="ECO:0007669"/>
    <property type="project" value="UniProtKB-KW"/>
</dbReference>
<dbReference type="GO" id="GO:0005737">
    <property type="term" value="C:cytoplasm"/>
    <property type="evidence" value="ECO:0007669"/>
    <property type="project" value="UniProtKB-SubCell"/>
</dbReference>
<dbReference type="InterPro" id="IPR013815">
    <property type="entry name" value="ATP_grasp_subdomain_1"/>
</dbReference>
<dbReference type="SUPFAM" id="SSF52440">
    <property type="entry name" value="PreATP-grasp domain"/>
    <property type="match status" value="1"/>
</dbReference>
<evidence type="ECO:0000256" key="5">
    <source>
        <dbReference type="ARBA" id="ARBA00010871"/>
    </source>
</evidence>
<evidence type="ECO:0000313" key="17">
    <source>
        <dbReference type="EMBL" id="GEO37918.1"/>
    </source>
</evidence>
<evidence type="ECO:0000259" key="16">
    <source>
        <dbReference type="PROSITE" id="PS50975"/>
    </source>
</evidence>
<evidence type="ECO:0000256" key="2">
    <source>
        <dbReference type="ARBA" id="ARBA00001946"/>
    </source>
</evidence>
<comment type="function">
    <text evidence="3">Cell wall formation.</text>
</comment>
<dbReference type="InterPro" id="IPR016185">
    <property type="entry name" value="PreATP-grasp_dom_sf"/>
</dbReference>
<comment type="subcellular location">
    <subcellularLocation>
        <location evidence="4">Cytoplasm</location>
    </subcellularLocation>
</comment>
<dbReference type="AlphaFoldDB" id="A0A512DN97"/>
<keyword evidence="13" id="KW-0961">Cell wall biogenesis/degradation</keyword>
<evidence type="ECO:0000256" key="9">
    <source>
        <dbReference type="ARBA" id="ARBA00022741"/>
    </source>
</evidence>
<evidence type="ECO:0000256" key="8">
    <source>
        <dbReference type="ARBA" id="ARBA00022598"/>
    </source>
</evidence>
<comment type="catalytic activity">
    <reaction evidence="14">
        <text>2 D-alanine + ATP = D-alanyl-D-alanine + ADP + phosphate + H(+)</text>
        <dbReference type="Rhea" id="RHEA:11224"/>
        <dbReference type="ChEBI" id="CHEBI:15378"/>
        <dbReference type="ChEBI" id="CHEBI:30616"/>
        <dbReference type="ChEBI" id="CHEBI:43474"/>
        <dbReference type="ChEBI" id="CHEBI:57416"/>
        <dbReference type="ChEBI" id="CHEBI:57822"/>
        <dbReference type="ChEBI" id="CHEBI:456216"/>
        <dbReference type="EC" id="6.3.2.4"/>
    </reaction>
</comment>
<evidence type="ECO:0000256" key="10">
    <source>
        <dbReference type="ARBA" id="ARBA00022840"/>
    </source>
</evidence>
<dbReference type="GO" id="GO:0005524">
    <property type="term" value="F:ATP binding"/>
    <property type="evidence" value="ECO:0007669"/>
    <property type="project" value="UniProtKB-UniRule"/>
</dbReference>
<dbReference type="InterPro" id="IPR011761">
    <property type="entry name" value="ATP-grasp"/>
</dbReference>
<name>A0A512DN97_9PROT</name>
<dbReference type="GO" id="GO:0008716">
    <property type="term" value="F:D-alanine-D-alanine ligase activity"/>
    <property type="evidence" value="ECO:0007669"/>
    <property type="project" value="UniProtKB-EC"/>
</dbReference>
<keyword evidence="9 15" id="KW-0547">Nucleotide-binding</keyword>
<reference evidence="17 18" key="1">
    <citation type="submission" date="2019-07" db="EMBL/GenBank/DDBJ databases">
        <title>Whole genome shotgun sequence of Skermanella aerolata NBRC 106429.</title>
        <authorList>
            <person name="Hosoyama A."/>
            <person name="Uohara A."/>
            <person name="Ohji S."/>
            <person name="Ichikawa N."/>
        </authorList>
    </citation>
    <scope>NUCLEOTIDE SEQUENCE [LARGE SCALE GENOMIC DNA]</scope>
    <source>
        <strain evidence="17 18">NBRC 106429</strain>
    </source>
</reference>
<dbReference type="GO" id="GO:0071555">
    <property type="term" value="P:cell wall organization"/>
    <property type="evidence" value="ECO:0007669"/>
    <property type="project" value="UniProtKB-KW"/>
</dbReference>
<sequence length="329" mass="36029">MRIGLTYDLRDRYLELGFTAEEAAEFDYPETIDAIQEALECHDWQVDRVGNLEDLAGRLLQGDRWDLVFNMAEGMHGIGREAQIPALLDAWRIPYTFSDALTCALTLHKVMAKRVLRDHGLPTPPFAIVAEQADIGQVDLPFPLMVKPLQEGNSKGVSPESKVDSPAALEARCRHVITRFAQPALVETFLSGREFTVGILGTGPDARPVGVLEKLLGDEPVYFKYATGFPGVLVDDPEARLAGRLALAAWNALGCRDGGRIDIRSDAMGNPYILEANALPGLRPHNSDLPVMCELAGIPFRELIGRIVRSALARNQAPVSWLPGIGQVD</sequence>
<evidence type="ECO:0000256" key="14">
    <source>
        <dbReference type="ARBA" id="ARBA00047614"/>
    </source>
</evidence>
<evidence type="ECO:0000256" key="15">
    <source>
        <dbReference type="PROSITE-ProRule" id="PRU00409"/>
    </source>
</evidence>
<dbReference type="Proteomes" id="UP000321523">
    <property type="component" value="Unassembled WGS sequence"/>
</dbReference>
<keyword evidence="12" id="KW-0573">Peptidoglycan synthesis</keyword>
<dbReference type="Gene3D" id="3.30.1490.20">
    <property type="entry name" value="ATP-grasp fold, A domain"/>
    <property type="match status" value="1"/>
</dbReference>
<evidence type="ECO:0000313" key="18">
    <source>
        <dbReference type="Proteomes" id="UP000321523"/>
    </source>
</evidence>
<dbReference type="PANTHER" id="PTHR23132">
    <property type="entry name" value="D-ALANINE--D-ALANINE LIGASE"/>
    <property type="match status" value="1"/>
</dbReference>
<dbReference type="GO" id="GO:0046872">
    <property type="term" value="F:metal ion binding"/>
    <property type="evidence" value="ECO:0007669"/>
    <property type="project" value="InterPro"/>
</dbReference>
<dbReference type="GO" id="GO:0008360">
    <property type="term" value="P:regulation of cell shape"/>
    <property type="evidence" value="ECO:0007669"/>
    <property type="project" value="UniProtKB-KW"/>
</dbReference>
<comment type="caution">
    <text evidence="17">The sequence shown here is derived from an EMBL/GenBank/DDBJ whole genome shotgun (WGS) entry which is preliminary data.</text>
</comment>
<comment type="similarity">
    <text evidence="5">Belongs to the D-alanine--D-alanine ligase family.</text>
</comment>
<dbReference type="Gene3D" id="3.30.470.20">
    <property type="entry name" value="ATP-grasp fold, B domain"/>
    <property type="match status" value="1"/>
</dbReference>
<dbReference type="InterPro" id="IPR000291">
    <property type="entry name" value="D-Ala_lig_Van_CS"/>
</dbReference>
<keyword evidence="7" id="KW-0963">Cytoplasm</keyword>
<dbReference type="EC" id="6.3.2.4" evidence="6"/>
<keyword evidence="10 15" id="KW-0067">ATP-binding</keyword>
<keyword evidence="11" id="KW-0133">Cell shape</keyword>
<dbReference type="PROSITE" id="PS00844">
    <property type="entry name" value="DALA_DALA_LIGASE_2"/>
    <property type="match status" value="1"/>
</dbReference>
<keyword evidence="18" id="KW-1185">Reference proteome</keyword>
<evidence type="ECO:0000256" key="3">
    <source>
        <dbReference type="ARBA" id="ARBA00003921"/>
    </source>
</evidence>
<dbReference type="Pfam" id="PF07478">
    <property type="entry name" value="Dala_Dala_lig_C"/>
    <property type="match status" value="1"/>
</dbReference>
<dbReference type="SUPFAM" id="SSF56059">
    <property type="entry name" value="Glutathione synthetase ATP-binding domain-like"/>
    <property type="match status" value="1"/>
</dbReference>
<gene>
    <name evidence="17" type="ORF">SAE02_20660</name>
</gene>
<protein>
    <recommendedName>
        <fullName evidence="6">D-alanine--D-alanine ligase</fullName>
        <ecNumber evidence="6">6.3.2.4</ecNumber>
    </recommendedName>
</protein>
<accession>A0A512DN97</accession>
<dbReference type="EMBL" id="BJYZ01000008">
    <property type="protein sequence ID" value="GEO37918.1"/>
    <property type="molecule type" value="Genomic_DNA"/>
</dbReference>
<comment type="cofactor">
    <cofactor evidence="1">
        <name>Mn(2+)</name>
        <dbReference type="ChEBI" id="CHEBI:29035"/>
    </cofactor>
</comment>
<dbReference type="PROSITE" id="PS50975">
    <property type="entry name" value="ATP_GRASP"/>
    <property type="match status" value="1"/>
</dbReference>
<dbReference type="PANTHER" id="PTHR23132:SF23">
    <property type="entry name" value="D-ALANINE--D-ALANINE LIGASE B"/>
    <property type="match status" value="1"/>
</dbReference>
<evidence type="ECO:0000256" key="1">
    <source>
        <dbReference type="ARBA" id="ARBA00001936"/>
    </source>
</evidence>
<evidence type="ECO:0000256" key="6">
    <source>
        <dbReference type="ARBA" id="ARBA00012216"/>
    </source>
</evidence>
<dbReference type="InterPro" id="IPR011095">
    <property type="entry name" value="Dala_Dala_lig_C"/>
</dbReference>
<comment type="cofactor">
    <cofactor evidence="2">
        <name>Mg(2+)</name>
        <dbReference type="ChEBI" id="CHEBI:18420"/>
    </cofactor>
</comment>
<evidence type="ECO:0000256" key="4">
    <source>
        <dbReference type="ARBA" id="ARBA00004496"/>
    </source>
</evidence>
<evidence type="ECO:0000256" key="13">
    <source>
        <dbReference type="ARBA" id="ARBA00023316"/>
    </source>
</evidence>
<evidence type="ECO:0000256" key="7">
    <source>
        <dbReference type="ARBA" id="ARBA00022490"/>
    </source>
</evidence>